<name>A0A8J3IXV8_9CHLR</name>
<dbReference type="Pfam" id="PF00805">
    <property type="entry name" value="Pentapeptide"/>
    <property type="match status" value="1"/>
</dbReference>
<comment type="caution">
    <text evidence="1">The sequence shown here is derived from an EMBL/GenBank/DDBJ whole genome shotgun (WGS) entry which is preliminary data.</text>
</comment>
<proteinExistence type="predicted"/>
<reference evidence="1" key="1">
    <citation type="submission" date="2020-10" db="EMBL/GenBank/DDBJ databases">
        <title>Taxonomic study of unclassified bacteria belonging to the class Ktedonobacteria.</title>
        <authorList>
            <person name="Yabe S."/>
            <person name="Wang C.M."/>
            <person name="Zheng Y."/>
            <person name="Sakai Y."/>
            <person name="Cavaletti L."/>
            <person name="Monciardini P."/>
            <person name="Donadio S."/>
        </authorList>
    </citation>
    <scope>NUCLEOTIDE SEQUENCE</scope>
    <source>
        <strain evidence="1">ID150040</strain>
    </source>
</reference>
<gene>
    <name evidence="1" type="ORF">KSF_088380</name>
</gene>
<dbReference type="InterPro" id="IPR001646">
    <property type="entry name" value="5peptide_repeat"/>
</dbReference>
<dbReference type="AlphaFoldDB" id="A0A8J3IXV8"/>
<evidence type="ECO:0008006" key="3">
    <source>
        <dbReference type="Google" id="ProtNLM"/>
    </source>
</evidence>
<evidence type="ECO:0000313" key="2">
    <source>
        <dbReference type="Proteomes" id="UP000597444"/>
    </source>
</evidence>
<dbReference type="EMBL" id="BNJK01000002">
    <property type="protein sequence ID" value="GHO98790.1"/>
    <property type="molecule type" value="Genomic_DNA"/>
</dbReference>
<accession>A0A8J3IXV8</accession>
<dbReference type="SUPFAM" id="SSF141571">
    <property type="entry name" value="Pentapeptide repeat-like"/>
    <property type="match status" value="1"/>
</dbReference>
<keyword evidence="2" id="KW-1185">Reference proteome</keyword>
<dbReference type="Proteomes" id="UP000597444">
    <property type="component" value="Unassembled WGS sequence"/>
</dbReference>
<evidence type="ECO:0000313" key="1">
    <source>
        <dbReference type="EMBL" id="GHO98790.1"/>
    </source>
</evidence>
<organism evidence="1 2">
    <name type="scientific">Reticulibacter mediterranei</name>
    <dbReference type="NCBI Taxonomy" id="2778369"/>
    <lineage>
        <taxon>Bacteria</taxon>
        <taxon>Bacillati</taxon>
        <taxon>Chloroflexota</taxon>
        <taxon>Ktedonobacteria</taxon>
        <taxon>Ktedonobacterales</taxon>
        <taxon>Reticulibacteraceae</taxon>
        <taxon>Reticulibacter</taxon>
    </lineage>
</organism>
<dbReference type="RefSeq" id="WP_220209481.1">
    <property type="nucleotide sequence ID" value="NZ_BNJK01000002.1"/>
</dbReference>
<sequence>MANQDTLTSSKQEDEMWNKWREKRPEIVPDQSRTDVSRCNFRKINLSSADLCNANLFETNLSEVDLSTPTARLLNLAS</sequence>
<protein>
    <recommendedName>
        <fullName evidence="3">Pentapeptide repeat-containing protein</fullName>
    </recommendedName>
</protein>
<dbReference type="Gene3D" id="2.160.20.80">
    <property type="entry name" value="E3 ubiquitin-protein ligase SopA"/>
    <property type="match status" value="1"/>
</dbReference>